<feature type="region of interest" description="Disordered" evidence="1">
    <location>
        <begin position="466"/>
        <end position="524"/>
    </location>
</feature>
<comment type="caution">
    <text evidence="2">The sequence shown here is derived from an EMBL/GenBank/DDBJ whole genome shotgun (WGS) entry which is preliminary data.</text>
</comment>
<organism evidence="2 3">
    <name type="scientific">Bionectria ochroleuca</name>
    <name type="common">Gliocladium roseum</name>
    <dbReference type="NCBI Taxonomy" id="29856"/>
    <lineage>
        <taxon>Eukaryota</taxon>
        <taxon>Fungi</taxon>
        <taxon>Dikarya</taxon>
        <taxon>Ascomycota</taxon>
        <taxon>Pezizomycotina</taxon>
        <taxon>Sordariomycetes</taxon>
        <taxon>Hypocreomycetidae</taxon>
        <taxon>Hypocreales</taxon>
        <taxon>Bionectriaceae</taxon>
        <taxon>Clonostachys</taxon>
    </lineage>
</organism>
<sequence>MARDKEYDSASSTSGQSKRPPLSRQESDLNGEAHQRPKGHQKHHHVGRIHARVPSSKALQKYGHGHGHGAHGHGHAHASTTKLNNNTRRTFSPPESPQQPQRPSSHRRATSDGKLTRDSSATSIQKSVSQTSLKRNRSHGEVHKRTRSSEKIRRNSLGLTAVNRPKSSKSQVHFDLGGDGQDDDEWVDASGSNSPHMSRKGSINSSAQSSLKPNLSAGNSRPQTPNDQPQRVLSSPDRERLHQKEYLTTRILQRTPSHGAPPQMTAEMAQVNPQQFSPSSGQEATLAGSSKDGLTSRFVDTPASGITSEGSFYRPERSDTHRSDDLPRRHASMTELSRAAELSRAENQMERLRVTQDVDDSALVPKPARRTAAKSAETSRIQQKLNLQRASSAIEPNHGVATGPGNLGASPLIGVGGPVYDAGNSRDPRMTKLMDRTGSEYLVVRRYQNPVARSLNRLTHLPDINRTKRIPRVNTGSSANKRSLEMPLRHTRNVSLPDQRRQASRSNLNLRTNGGSNYDDNEDQRLNERLSGSSLVGSEEDNGTLTLLRNLWEKSVELSASGD</sequence>
<feature type="compositionally biased region" description="Polar residues" evidence="1">
    <location>
        <begin position="190"/>
        <end position="233"/>
    </location>
</feature>
<protein>
    <submittedName>
        <fullName evidence="2">Uncharacterized protein</fullName>
    </submittedName>
</protein>
<feature type="compositionally biased region" description="Polar residues" evidence="1">
    <location>
        <begin position="271"/>
        <end position="283"/>
    </location>
</feature>
<dbReference type="EMBL" id="CABFNS010000881">
    <property type="protein sequence ID" value="VUC34292.1"/>
    <property type="molecule type" value="Genomic_DNA"/>
</dbReference>
<feature type="compositionally biased region" description="Basic residues" evidence="1">
    <location>
        <begin position="36"/>
        <end position="51"/>
    </location>
</feature>
<reference evidence="2 3" key="1">
    <citation type="submission" date="2019-06" db="EMBL/GenBank/DDBJ databases">
        <authorList>
            <person name="Broberg M."/>
        </authorList>
    </citation>
    <scope>NUCLEOTIDE SEQUENCE [LARGE SCALE GENOMIC DNA]</scope>
</reference>
<accession>A0ABY6USU9</accession>
<proteinExistence type="predicted"/>
<keyword evidence="3" id="KW-1185">Reference proteome</keyword>
<feature type="compositionally biased region" description="Polar residues" evidence="1">
    <location>
        <begin position="118"/>
        <end position="133"/>
    </location>
</feature>
<evidence type="ECO:0000313" key="3">
    <source>
        <dbReference type="Proteomes" id="UP000766486"/>
    </source>
</evidence>
<feature type="compositionally biased region" description="Basic and acidic residues" evidence="1">
    <location>
        <begin position="314"/>
        <end position="328"/>
    </location>
</feature>
<feature type="compositionally biased region" description="Basic and acidic residues" evidence="1">
    <location>
        <begin position="138"/>
        <end position="153"/>
    </location>
</feature>
<evidence type="ECO:0000256" key="1">
    <source>
        <dbReference type="SAM" id="MobiDB-lite"/>
    </source>
</evidence>
<evidence type="ECO:0000313" key="2">
    <source>
        <dbReference type="EMBL" id="VUC34292.1"/>
    </source>
</evidence>
<feature type="compositionally biased region" description="Basic and acidic residues" evidence="1">
    <location>
        <begin position="25"/>
        <end position="35"/>
    </location>
</feature>
<dbReference type="Proteomes" id="UP000766486">
    <property type="component" value="Unassembled WGS sequence"/>
</dbReference>
<feature type="compositionally biased region" description="Polar residues" evidence="1">
    <location>
        <begin position="504"/>
        <end position="518"/>
    </location>
</feature>
<feature type="region of interest" description="Disordered" evidence="1">
    <location>
        <begin position="1"/>
        <end position="378"/>
    </location>
</feature>
<gene>
    <name evidence="2" type="ORF">CLO192961_LOCUS378805</name>
</gene>
<feature type="compositionally biased region" description="Basic and acidic residues" evidence="1">
    <location>
        <begin position="341"/>
        <end position="356"/>
    </location>
</feature>
<dbReference type="PANTHER" id="PTHR22794">
    <property type="entry name" value="THAP DOMAIN PROTEIN 11"/>
    <property type="match status" value="1"/>
</dbReference>
<feature type="compositionally biased region" description="Basic residues" evidence="1">
    <location>
        <begin position="63"/>
        <end position="76"/>
    </location>
</feature>
<dbReference type="PANTHER" id="PTHR22794:SF2">
    <property type="entry name" value="THAP DOMAIN-CONTAINING PROTEIN 11"/>
    <property type="match status" value="1"/>
</dbReference>
<name>A0ABY6USU9_BIOOC</name>
<feature type="compositionally biased region" description="Basic and acidic residues" evidence="1">
    <location>
        <begin position="236"/>
        <end position="247"/>
    </location>
</feature>
<feature type="compositionally biased region" description="Polar residues" evidence="1">
    <location>
        <begin position="79"/>
        <end position="90"/>
    </location>
</feature>